<dbReference type="AlphaFoldDB" id="A0A8H4R9U9"/>
<name>A0A8H4R9U9_9HELO</name>
<feature type="repeat" description="ANK" evidence="3">
    <location>
        <begin position="567"/>
        <end position="600"/>
    </location>
</feature>
<dbReference type="Pfam" id="PF24883">
    <property type="entry name" value="NPHP3_N"/>
    <property type="match status" value="1"/>
</dbReference>
<dbReference type="Proteomes" id="UP000566819">
    <property type="component" value="Unassembled WGS sequence"/>
</dbReference>
<feature type="repeat" description="ANK" evidence="3">
    <location>
        <begin position="472"/>
        <end position="505"/>
    </location>
</feature>
<dbReference type="PANTHER" id="PTHR24198:SF165">
    <property type="entry name" value="ANKYRIN REPEAT-CONTAINING PROTEIN-RELATED"/>
    <property type="match status" value="1"/>
</dbReference>
<dbReference type="PRINTS" id="PR01415">
    <property type="entry name" value="ANKYRIN"/>
</dbReference>
<evidence type="ECO:0000256" key="2">
    <source>
        <dbReference type="ARBA" id="ARBA00023043"/>
    </source>
</evidence>
<evidence type="ECO:0000313" key="6">
    <source>
        <dbReference type="Proteomes" id="UP000566819"/>
    </source>
</evidence>
<dbReference type="PROSITE" id="PS50088">
    <property type="entry name" value="ANK_REPEAT"/>
    <property type="match status" value="3"/>
</dbReference>
<feature type="repeat" description="ANK" evidence="3">
    <location>
        <begin position="366"/>
        <end position="392"/>
    </location>
</feature>
<dbReference type="PROSITE" id="PS50297">
    <property type="entry name" value="ANK_REP_REGION"/>
    <property type="match status" value="2"/>
</dbReference>
<dbReference type="InterPro" id="IPR056884">
    <property type="entry name" value="NPHP3-like_N"/>
</dbReference>
<dbReference type="SMART" id="SM00248">
    <property type="entry name" value="ANK"/>
    <property type="match status" value="5"/>
</dbReference>
<dbReference type="Pfam" id="PF12796">
    <property type="entry name" value="Ank_2"/>
    <property type="match status" value="2"/>
</dbReference>
<organism evidence="5 6">
    <name type="scientific">Cudoniella acicularis</name>
    <dbReference type="NCBI Taxonomy" id="354080"/>
    <lineage>
        <taxon>Eukaryota</taxon>
        <taxon>Fungi</taxon>
        <taxon>Dikarya</taxon>
        <taxon>Ascomycota</taxon>
        <taxon>Pezizomycotina</taxon>
        <taxon>Leotiomycetes</taxon>
        <taxon>Helotiales</taxon>
        <taxon>Tricladiaceae</taxon>
        <taxon>Cudoniella</taxon>
    </lineage>
</organism>
<reference evidence="5 6" key="1">
    <citation type="submission" date="2020-03" db="EMBL/GenBank/DDBJ databases">
        <title>Draft Genome Sequence of Cudoniella acicularis.</title>
        <authorList>
            <person name="Buettner E."/>
            <person name="Kellner H."/>
        </authorList>
    </citation>
    <scope>NUCLEOTIDE SEQUENCE [LARGE SCALE GENOMIC DNA]</scope>
    <source>
        <strain evidence="5 6">DSM 108380</strain>
    </source>
</reference>
<keyword evidence="2 3" id="KW-0040">ANK repeat</keyword>
<evidence type="ECO:0000313" key="5">
    <source>
        <dbReference type="EMBL" id="KAF4626209.1"/>
    </source>
</evidence>
<dbReference type="SUPFAM" id="SSF48403">
    <property type="entry name" value="Ankyrin repeat"/>
    <property type="match status" value="1"/>
</dbReference>
<keyword evidence="6" id="KW-1185">Reference proteome</keyword>
<dbReference type="InterPro" id="IPR036770">
    <property type="entry name" value="Ankyrin_rpt-contain_sf"/>
</dbReference>
<dbReference type="PANTHER" id="PTHR24198">
    <property type="entry name" value="ANKYRIN REPEAT AND PROTEIN KINASE DOMAIN-CONTAINING PROTEIN"/>
    <property type="match status" value="1"/>
</dbReference>
<evidence type="ECO:0000259" key="4">
    <source>
        <dbReference type="Pfam" id="PF24883"/>
    </source>
</evidence>
<dbReference type="InterPro" id="IPR002110">
    <property type="entry name" value="Ankyrin_rpt"/>
</dbReference>
<dbReference type="Gene3D" id="1.25.40.20">
    <property type="entry name" value="Ankyrin repeat-containing domain"/>
    <property type="match status" value="2"/>
</dbReference>
<proteinExistence type="predicted"/>
<accession>A0A8H4R9U9</accession>
<dbReference type="EMBL" id="JAAMPI010001200">
    <property type="protein sequence ID" value="KAF4626209.1"/>
    <property type="molecule type" value="Genomic_DNA"/>
</dbReference>
<comment type="caution">
    <text evidence="5">The sequence shown here is derived from an EMBL/GenBank/DDBJ whole genome shotgun (WGS) entry which is preliminary data.</text>
</comment>
<protein>
    <recommendedName>
        <fullName evidence="4">Nephrocystin 3-like N-terminal domain-containing protein</fullName>
    </recommendedName>
</protein>
<keyword evidence="1" id="KW-0677">Repeat</keyword>
<evidence type="ECO:0000256" key="1">
    <source>
        <dbReference type="ARBA" id="ARBA00022737"/>
    </source>
</evidence>
<evidence type="ECO:0000256" key="3">
    <source>
        <dbReference type="PROSITE-ProRule" id="PRU00023"/>
    </source>
</evidence>
<sequence>MSSGEQDLDFVVLGDQDIVNFNAAGLLPQSTKCLQLIQQWLKPTACDAESSEYRKHLASCTPSTGKWVLKEDDYQKWFHGSDHGALLVKGVAASVIAAKLISQLASISSTPVLYFFFRQIITTKQTPQSLVRGWMSQLLQYSPLLQSKLENLLDSRRNLDSLAVTRSSRPLRLLKIATIVDLARENSCFGLASTDSFPGNTKSAIRNGCGPLLEILEGETVSIIHHSLTGFLLDSETEKTSIAITSTLSFPRISPAKTHESLATICIQYLLSDWHNDWKKPTSRKANEDLSRLEILRIKYPFLGYAINNWRYHIRQSEREDHSVFLLLDKPLEKNSTLFLAAKHGQSLCASVLLNNNAATDLGDSDGFTPLHLAAQDDHYDVVQMLLNSGIDPCMQLLLDAGAGIKTYPTIISQYYESRNPTHHREAESKLFHTFIKRQESRHSTKKHGTEDFLKAFKMLLEAGCDVNSFSRGATVLHRFLAHPLDCQIIKLLLSNGADSSLRDSFGRTALHFAGRDSHNFDLLVANRADIDFCDANGRTPIFNVVCGLDALSFLKHNPDCNARDKDGDTPLHIAIRSNLGVATIKALLDPGADVNMQNKREILHCMSSLAFTTKKSSLFYSWQERT</sequence>
<gene>
    <name evidence="5" type="ORF">G7Y89_g11952</name>
</gene>
<feature type="domain" description="Nephrocystin 3-like N-terminal" evidence="4">
    <location>
        <begin position="64"/>
        <end position="162"/>
    </location>
</feature>
<dbReference type="OrthoDB" id="3552466at2759"/>